<dbReference type="AlphaFoldDB" id="A0A6J4TJV7"/>
<accession>A0A6J4TJV7</accession>
<dbReference type="EMBL" id="CADCVW010000112">
    <property type="protein sequence ID" value="CAA9524350.1"/>
    <property type="molecule type" value="Genomic_DNA"/>
</dbReference>
<gene>
    <name evidence="1" type="ORF">AVDCRST_MAG39-2743</name>
</gene>
<proteinExistence type="predicted"/>
<organism evidence="1">
    <name type="scientific">uncultured Sphingomonadaceae bacterium</name>
    <dbReference type="NCBI Taxonomy" id="169976"/>
    <lineage>
        <taxon>Bacteria</taxon>
        <taxon>Pseudomonadati</taxon>
        <taxon>Pseudomonadota</taxon>
        <taxon>Alphaproteobacteria</taxon>
        <taxon>Sphingomonadales</taxon>
        <taxon>Sphingomonadaceae</taxon>
        <taxon>environmental samples</taxon>
    </lineage>
</organism>
<reference evidence="1" key="1">
    <citation type="submission" date="2020-02" db="EMBL/GenBank/DDBJ databases">
        <authorList>
            <person name="Meier V. D."/>
        </authorList>
    </citation>
    <scope>NUCLEOTIDE SEQUENCE</scope>
    <source>
        <strain evidence="1">AVDCRST_MAG39</strain>
    </source>
</reference>
<evidence type="ECO:0000313" key="1">
    <source>
        <dbReference type="EMBL" id="CAA9524350.1"/>
    </source>
</evidence>
<protein>
    <submittedName>
        <fullName evidence="1">Uncharacterized protein</fullName>
    </submittedName>
</protein>
<name>A0A6J4TJV7_9SPHN</name>
<sequence length="66" mass="7122">MSATGRKRTWAGANKYRLFGRSEATKQDGACDDLPGATLFMAGLLATLPEAEREALVARVRELPGK</sequence>